<name>A0ACB9RW00_9MYRT</name>
<sequence>MLGRRRSVTLPDPPQETPRQSQGAKGVDGSQPERARVGSLTRDLNRSRDEISGEEDEEAEKVGWRDENSAKAMTRGRRDGVVMCGGETKKKNAVSLLLIRV</sequence>
<reference evidence="2" key="1">
    <citation type="journal article" date="2023" name="Front. Plant Sci.">
        <title>Chromosomal-level genome assembly of Melastoma candidum provides insights into trichome evolution.</title>
        <authorList>
            <person name="Zhong Y."/>
            <person name="Wu W."/>
            <person name="Sun C."/>
            <person name="Zou P."/>
            <person name="Liu Y."/>
            <person name="Dai S."/>
            <person name="Zhou R."/>
        </authorList>
    </citation>
    <scope>NUCLEOTIDE SEQUENCE [LARGE SCALE GENOMIC DNA]</scope>
</reference>
<proteinExistence type="predicted"/>
<evidence type="ECO:0000313" key="2">
    <source>
        <dbReference type="Proteomes" id="UP001057402"/>
    </source>
</evidence>
<keyword evidence="2" id="KW-1185">Reference proteome</keyword>
<protein>
    <submittedName>
        <fullName evidence="1">Uncharacterized protein</fullName>
    </submittedName>
</protein>
<gene>
    <name evidence="1" type="ORF">MLD38_007799</name>
</gene>
<evidence type="ECO:0000313" key="1">
    <source>
        <dbReference type="EMBL" id="KAI4381754.1"/>
    </source>
</evidence>
<dbReference type="EMBL" id="CM042882">
    <property type="protein sequence ID" value="KAI4381754.1"/>
    <property type="molecule type" value="Genomic_DNA"/>
</dbReference>
<accession>A0ACB9RW00</accession>
<dbReference type="Proteomes" id="UP001057402">
    <property type="component" value="Chromosome 3"/>
</dbReference>
<comment type="caution">
    <text evidence="1">The sequence shown here is derived from an EMBL/GenBank/DDBJ whole genome shotgun (WGS) entry which is preliminary data.</text>
</comment>
<organism evidence="1 2">
    <name type="scientific">Melastoma candidum</name>
    <dbReference type="NCBI Taxonomy" id="119954"/>
    <lineage>
        <taxon>Eukaryota</taxon>
        <taxon>Viridiplantae</taxon>
        <taxon>Streptophyta</taxon>
        <taxon>Embryophyta</taxon>
        <taxon>Tracheophyta</taxon>
        <taxon>Spermatophyta</taxon>
        <taxon>Magnoliopsida</taxon>
        <taxon>eudicotyledons</taxon>
        <taxon>Gunneridae</taxon>
        <taxon>Pentapetalae</taxon>
        <taxon>rosids</taxon>
        <taxon>malvids</taxon>
        <taxon>Myrtales</taxon>
        <taxon>Melastomataceae</taxon>
        <taxon>Melastomatoideae</taxon>
        <taxon>Melastomateae</taxon>
        <taxon>Melastoma</taxon>
    </lineage>
</organism>